<keyword evidence="1" id="KW-0378">Hydrolase</keyword>
<dbReference type="PROSITE" id="PS51257">
    <property type="entry name" value="PROKAR_LIPOPROTEIN"/>
    <property type="match status" value="1"/>
</dbReference>
<name>A0ABS0DFN6_9NOCA</name>
<accession>A0ABS0DFN6</accession>
<evidence type="ECO:0000313" key="2">
    <source>
        <dbReference type="Proteomes" id="UP000707731"/>
    </source>
</evidence>
<keyword evidence="2" id="KW-1185">Reference proteome</keyword>
<dbReference type="InterPro" id="IPR012338">
    <property type="entry name" value="Beta-lactam/transpept-like"/>
</dbReference>
<proteinExistence type="predicted"/>
<dbReference type="Gene3D" id="3.40.710.10">
    <property type="entry name" value="DD-peptidase/beta-lactamase superfamily"/>
    <property type="match status" value="1"/>
</dbReference>
<dbReference type="RefSeq" id="WP_195004079.1">
    <property type="nucleotide sequence ID" value="NZ_JADLQN010000004.1"/>
</dbReference>
<dbReference type="GO" id="GO:0016787">
    <property type="term" value="F:hydrolase activity"/>
    <property type="evidence" value="ECO:0007669"/>
    <property type="project" value="UniProtKB-KW"/>
</dbReference>
<organism evidence="1 2">
    <name type="scientific">Nocardia higoensis</name>
    <dbReference type="NCBI Taxonomy" id="228599"/>
    <lineage>
        <taxon>Bacteria</taxon>
        <taxon>Bacillati</taxon>
        <taxon>Actinomycetota</taxon>
        <taxon>Actinomycetes</taxon>
        <taxon>Mycobacteriales</taxon>
        <taxon>Nocardiaceae</taxon>
        <taxon>Nocardia</taxon>
    </lineage>
</organism>
<dbReference type="EMBL" id="JADLQN010000004">
    <property type="protein sequence ID" value="MBF6357282.1"/>
    <property type="molecule type" value="Genomic_DNA"/>
</dbReference>
<protein>
    <submittedName>
        <fullName evidence="1">Serine hydrolase</fullName>
    </submittedName>
</protein>
<gene>
    <name evidence="1" type="ORF">IU449_22510</name>
</gene>
<evidence type="ECO:0000313" key="1">
    <source>
        <dbReference type="EMBL" id="MBF6357282.1"/>
    </source>
</evidence>
<dbReference type="SUPFAM" id="SSF56601">
    <property type="entry name" value="beta-lactamase/transpeptidase-like"/>
    <property type="match status" value="1"/>
</dbReference>
<sequence>MGHRGLLVVALFIGSCLIPGAGAGARAPAGEVTAPRTTIAVRTDLGHRWGLGAADAPHGALSLAKLYLVDYALRHGDGSAVDTELGERMIRYSDDAAADALAGKYPGAIAAVAAEYGLTATSAGGHWSATTTSSADVAEFLHAKTSGDPASPILAWMATAGDRAADGTPQDWGTARLPGVLGTKWGWSDVGTSEVASVSFGPGFTVAAHTYGTPAEQTADVLAALPQMLAGLAGISPDLLQQWGIAVGGA</sequence>
<comment type="caution">
    <text evidence="1">The sequence shown here is derived from an EMBL/GenBank/DDBJ whole genome shotgun (WGS) entry which is preliminary data.</text>
</comment>
<reference evidence="1 2" key="1">
    <citation type="submission" date="2020-10" db="EMBL/GenBank/DDBJ databases">
        <title>Identification of Nocardia species via Next-generation sequencing and recognition of intraspecies genetic diversity.</title>
        <authorList>
            <person name="Li P."/>
            <person name="Li P."/>
            <person name="Lu B."/>
        </authorList>
    </citation>
    <scope>NUCLEOTIDE SEQUENCE [LARGE SCALE GENOMIC DNA]</scope>
    <source>
        <strain evidence="1 2">BJ06-0143</strain>
    </source>
</reference>
<dbReference type="Proteomes" id="UP000707731">
    <property type="component" value="Unassembled WGS sequence"/>
</dbReference>